<feature type="compositionally biased region" description="Low complexity" evidence="5">
    <location>
        <begin position="308"/>
        <end position="327"/>
    </location>
</feature>
<dbReference type="GeneID" id="43584830"/>
<dbReference type="Pfam" id="PF05179">
    <property type="entry name" value="CDC73_C"/>
    <property type="match status" value="1"/>
</dbReference>
<sequence length="513" mass="55367">MTIDPLVALRNAIQSNAKIELLSSEEYLPSSILPDSELATAKYLHFPANNNIQQPQQTIPLTTVTRYAANNQTIPIDLRTVYHAWLARELKVTDYITLSNERGIMNLKTTDRTDLLTWLKDPRATSANVKDSTNGSGAATTSSGASETSESAKETNGSTSSASAKQSKENGDARSETRVSGSSSSTTSASGSTPVNNPLDIVTLIESEIPRISPPEDYGVQQIYDVERSLVNRNSVLHGTKQIDFSLIAKECRDQIINVVRNSQRSSHHGQSASRHGASGRNGYPQGQYSRSGDPALAPRGGSGLIKGPGSSSSHTNSGSGSSNGSRGNKDPIILLSPSTSALLNMGNVKAFLERGEFVPSTSSIGASNLQYITRYSTRLAGISGGNGNSSSGKGGSAGSGSAGGHGVKVKFLVVDNVERFRPEYWDRVVAVFVTGQSWQFKTYKWSNPNDLFQKVAGVYLTYVGERVPPVLGSWTNITVATIPKNERFRDREAAELIWNQIEKWMLSKGWRF</sequence>
<dbReference type="InterPro" id="IPR031336">
    <property type="entry name" value="CDC73_C"/>
</dbReference>
<feature type="region of interest" description="Disordered" evidence="5">
    <location>
        <begin position="260"/>
        <end position="332"/>
    </location>
</feature>
<comment type="subcellular location">
    <subcellularLocation>
        <location evidence="1">Nucleus</location>
    </subcellularLocation>
</comment>
<dbReference type="PANTHER" id="PTHR12466">
    <property type="entry name" value="CDC73 DOMAIN PROTEIN"/>
    <property type="match status" value="1"/>
</dbReference>
<evidence type="ECO:0000256" key="1">
    <source>
        <dbReference type="ARBA" id="ARBA00004123"/>
    </source>
</evidence>
<evidence type="ECO:0000256" key="5">
    <source>
        <dbReference type="SAM" id="MobiDB-lite"/>
    </source>
</evidence>
<dbReference type="GO" id="GO:0006368">
    <property type="term" value="P:transcription elongation by RNA polymerase II"/>
    <property type="evidence" value="ECO:0007669"/>
    <property type="project" value="InterPro"/>
</dbReference>
<dbReference type="Gene3D" id="3.40.50.11990">
    <property type="entry name" value="RNA polymerase II accessory factor, Cdc73 C-terminal domain"/>
    <property type="match status" value="1"/>
</dbReference>
<dbReference type="RefSeq" id="XP_031856621.1">
    <property type="nucleotide sequence ID" value="XM_032000730.1"/>
</dbReference>
<organism evidence="7 8">
    <name type="scientific">Magnusiomyces paraingens</name>
    <dbReference type="NCBI Taxonomy" id="2606893"/>
    <lineage>
        <taxon>Eukaryota</taxon>
        <taxon>Fungi</taxon>
        <taxon>Dikarya</taxon>
        <taxon>Ascomycota</taxon>
        <taxon>Saccharomycotina</taxon>
        <taxon>Dipodascomycetes</taxon>
        <taxon>Dipodascales</taxon>
        <taxon>Dipodascaceae</taxon>
        <taxon>Magnusiomyces</taxon>
    </lineage>
</organism>
<dbReference type="GO" id="GO:0000993">
    <property type="term" value="F:RNA polymerase II complex binding"/>
    <property type="evidence" value="ECO:0007669"/>
    <property type="project" value="TreeGrafter"/>
</dbReference>
<feature type="compositionally biased region" description="Low complexity" evidence="5">
    <location>
        <begin position="132"/>
        <end position="149"/>
    </location>
</feature>
<accession>A0A5E8C802</accession>
<keyword evidence="4" id="KW-0539">Nucleus</keyword>
<feature type="compositionally biased region" description="Low complexity" evidence="5">
    <location>
        <begin position="178"/>
        <end position="193"/>
    </location>
</feature>
<dbReference type="EMBL" id="CABVLU010000005">
    <property type="protein sequence ID" value="VVT58058.1"/>
    <property type="molecule type" value="Genomic_DNA"/>
</dbReference>
<feature type="region of interest" description="Disordered" evidence="5">
    <location>
        <begin position="125"/>
        <end position="197"/>
    </location>
</feature>
<evidence type="ECO:0000313" key="7">
    <source>
        <dbReference type="EMBL" id="VVT58058.1"/>
    </source>
</evidence>
<dbReference type="InterPro" id="IPR038103">
    <property type="entry name" value="CDC73_C_sf"/>
</dbReference>
<evidence type="ECO:0000256" key="2">
    <source>
        <dbReference type="ARBA" id="ARBA00010427"/>
    </source>
</evidence>
<dbReference type="Proteomes" id="UP000398389">
    <property type="component" value="Unassembled WGS sequence"/>
</dbReference>
<proteinExistence type="inferred from homology"/>
<dbReference type="GO" id="GO:0032968">
    <property type="term" value="P:positive regulation of transcription elongation by RNA polymerase II"/>
    <property type="evidence" value="ECO:0007669"/>
    <property type="project" value="TreeGrafter"/>
</dbReference>
<keyword evidence="8" id="KW-1185">Reference proteome</keyword>
<keyword evidence="3" id="KW-0804">Transcription</keyword>
<feature type="compositionally biased region" description="Polar residues" evidence="5">
    <location>
        <begin position="260"/>
        <end position="274"/>
    </location>
</feature>
<evidence type="ECO:0000313" key="8">
    <source>
        <dbReference type="Proteomes" id="UP000398389"/>
    </source>
</evidence>
<feature type="compositionally biased region" description="Basic and acidic residues" evidence="5">
    <location>
        <begin position="166"/>
        <end position="177"/>
    </location>
</feature>
<dbReference type="AlphaFoldDB" id="A0A5E8C802"/>
<protein>
    <recommendedName>
        <fullName evidence="6">Cell division control protein 73 C-terminal domain-containing protein</fullName>
    </recommendedName>
</protein>
<evidence type="ECO:0000256" key="4">
    <source>
        <dbReference type="ARBA" id="ARBA00023242"/>
    </source>
</evidence>
<dbReference type="PANTHER" id="PTHR12466:SF8">
    <property type="entry name" value="PARAFIBROMIN"/>
    <property type="match status" value="1"/>
</dbReference>
<name>A0A5E8C802_9ASCO</name>
<evidence type="ECO:0000259" key="6">
    <source>
        <dbReference type="Pfam" id="PF05179"/>
    </source>
</evidence>
<dbReference type="InterPro" id="IPR007852">
    <property type="entry name" value="Cdc73/Parafibromin"/>
</dbReference>
<comment type="similarity">
    <text evidence="2">Belongs to the CDC73 family.</text>
</comment>
<feature type="compositionally biased region" description="Polar residues" evidence="5">
    <location>
        <begin position="156"/>
        <end position="165"/>
    </location>
</feature>
<dbReference type="OrthoDB" id="2186602at2759"/>
<dbReference type="GO" id="GO:0016593">
    <property type="term" value="C:Cdc73/Paf1 complex"/>
    <property type="evidence" value="ECO:0007669"/>
    <property type="project" value="InterPro"/>
</dbReference>
<evidence type="ECO:0000256" key="3">
    <source>
        <dbReference type="ARBA" id="ARBA00023163"/>
    </source>
</evidence>
<gene>
    <name evidence="7" type="ORF">SAPINGB_P006016</name>
</gene>
<reference evidence="7 8" key="1">
    <citation type="submission" date="2019-09" db="EMBL/GenBank/DDBJ databases">
        <authorList>
            <person name="Brejova B."/>
        </authorList>
    </citation>
    <scope>NUCLEOTIDE SEQUENCE [LARGE SCALE GENOMIC DNA]</scope>
</reference>
<feature type="domain" description="Cell division control protein 73 C-terminal" evidence="6">
    <location>
        <begin position="329"/>
        <end position="505"/>
    </location>
</feature>